<dbReference type="Pfam" id="PF04366">
    <property type="entry name" value="Ysc84"/>
    <property type="match status" value="1"/>
</dbReference>
<dbReference type="EMBL" id="WTYA01000006">
    <property type="protein sequence ID" value="MXP29055.1"/>
    <property type="molecule type" value="Genomic_DNA"/>
</dbReference>
<protein>
    <recommendedName>
        <fullName evidence="3">Ysc84 actin-binding domain-containing protein</fullName>
    </recommendedName>
</protein>
<comment type="caution">
    <text evidence="4">The sequence shown here is derived from an EMBL/GenBank/DDBJ whole genome shotgun (WGS) entry which is preliminary data.</text>
</comment>
<feature type="signal peptide" evidence="2">
    <location>
        <begin position="1"/>
        <end position="16"/>
    </location>
</feature>
<keyword evidence="5" id="KW-1185">Reference proteome</keyword>
<feature type="domain" description="Ysc84 actin-binding" evidence="3">
    <location>
        <begin position="106"/>
        <end position="191"/>
    </location>
</feature>
<name>A0A845AJL8_9SPHN</name>
<evidence type="ECO:0000313" key="4">
    <source>
        <dbReference type="EMBL" id="MXP29055.1"/>
    </source>
</evidence>
<keyword evidence="2" id="KW-0732">Signal</keyword>
<organism evidence="4 5">
    <name type="scientific">Qipengyuania algicida</name>
    <dbReference type="NCBI Taxonomy" id="1836209"/>
    <lineage>
        <taxon>Bacteria</taxon>
        <taxon>Pseudomonadati</taxon>
        <taxon>Pseudomonadota</taxon>
        <taxon>Alphaproteobacteria</taxon>
        <taxon>Sphingomonadales</taxon>
        <taxon>Erythrobacteraceae</taxon>
        <taxon>Qipengyuania</taxon>
    </lineage>
</organism>
<feature type="region of interest" description="Disordered" evidence="1">
    <location>
        <begin position="19"/>
        <end position="38"/>
    </location>
</feature>
<reference evidence="4 5" key="1">
    <citation type="submission" date="2019-12" db="EMBL/GenBank/DDBJ databases">
        <title>Genomic-based taxomic classification of the family Erythrobacteraceae.</title>
        <authorList>
            <person name="Xu L."/>
        </authorList>
    </citation>
    <scope>NUCLEOTIDE SEQUENCE [LARGE SCALE GENOMIC DNA]</scope>
    <source>
        <strain evidence="4 5">KEMB 9005-328</strain>
    </source>
</reference>
<accession>A0A845AJL8</accession>
<evidence type="ECO:0000256" key="1">
    <source>
        <dbReference type="SAM" id="MobiDB-lite"/>
    </source>
</evidence>
<dbReference type="InterPro" id="IPR007461">
    <property type="entry name" value="Ysc84_actin-binding"/>
</dbReference>
<sequence>MKRVSILALVSVGALAACSQQPNNTSPSPTPTVASTDQTDNLSLDQKVTATLDKCKQVQASCGTGDVAGYFVFPDVTNIALGVGGAGGEGALVENGKITGHYKMGEGSVGLQAGVTAASYVFKIKDKTALDKYKKDGQWSIGAGAGVTVAKADANGQGQADNAKSVLYVFNSEGLMGDAKVDAMKIWRSDDGDMKGSDTMATDSSTGSHN</sequence>
<dbReference type="AlphaFoldDB" id="A0A845AJL8"/>
<dbReference type="OrthoDB" id="7847492at2"/>
<feature type="chain" id="PRO_5032851156" description="Ysc84 actin-binding domain-containing protein" evidence="2">
    <location>
        <begin position="17"/>
        <end position="210"/>
    </location>
</feature>
<evidence type="ECO:0000313" key="5">
    <source>
        <dbReference type="Proteomes" id="UP000439780"/>
    </source>
</evidence>
<evidence type="ECO:0000259" key="3">
    <source>
        <dbReference type="Pfam" id="PF04366"/>
    </source>
</evidence>
<gene>
    <name evidence="4" type="ORF">GRI58_09490</name>
</gene>
<dbReference type="PROSITE" id="PS51257">
    <property type="entry name" value="PROKAR_LIPOPROTEIN"/>
    <property type="match status" value="1"/>
</dbReference>
<evidence type="ECO:0000256" key="2">
    <source>
        <dbReference type="SAM" id="SignalP"/>
    </source>
</evidence>
<proteinExistence type="predicted"/>
<dbReference type="Proteomes" id="UP000439780">
    <property type="component" value="Unassembled WGS sequence"/>
</dbReference>
<dbReference type="RefSeq" id="WP_160753351.1">
    <property type="nucleotide sequence ID" value="NZ_WTYA01000006.1"/>
</dbReference>